<keyword evidence="1" id="KW-0812">Transmembrane</keyword>
<protein>
    <submittedName>
        <fullName evidence="2">Uncharacterized protein</fullName>
    </submittedName>
</protein>
<evidence type="ECO:0000313" key="2">
    <source>
        <dbReference type="EMBL" id="MBE1493863.1"/>
    </source>
</evidence>
<evidence type="ECO:0000256" key="1">
    <source>
        <dbReference type="SAM" id="Phobius"/>
    </source>
</evidence>
<name>A0ABR9HSF9_9PSEU</name>
<keyword evidence="1" id="KW-1133">Transmembrane helix</keyword>
<feature type="transmembrane region" description="Helical" evidence="1">
    <location>
        <begin position="108"/>
        <end position="125"/>
    </location>
</feature>
<keyword evidence="1" id="KW-0472">Membrane</keyword>
<organism evidence="2 3">
    <name type="scientific">Amycolatopsis lexingtonensis</name>
    <dbReference type="NCBI Taxonomy" id="218822"/>
    <lineage>
        <taxon>Bacteria</taxon>
        <taxon>Bacillati</taxon>
        <taxon>Actinomycetota</taxon>
        <taxon>Actinomycetes</taxon>
        <taxon>Pseudonocardiales</taxon>
        <taxon>Pseudonocardiaceae</taxon>
        <taxon>Amycolatopsis</taxon>
    </lineage>
</organism>
<evidence type="ECO:0000313" key="3">
    <source>
        <dbReference type="Proteomes" id="UP000631670"/>
    </source>
</evidence>
<keyword evidence="3" id="KW-1185">Reference proteome</keyword>
<proteinExistence type="predicted"/>
<dbReference type="RefSeq" id="WP_211299859.1">
    <property type="nucleotide sequence ID" value="NZ_JADBEG010000001.1"/>
</dbReference>
<comment type="caution">
    <text evidence="2">The sequence shown here is derived from an EMBL/GenBank/DDBJ whole genome shotgun (WGS) entry which is preliminary data.</text>
</comment>
<feature type="transmembrane region" description="Helical" evidence="1">
    <location>
        <begin position="35"/>
        <end position="60"/>
    </location>
</feature>
<sequence>MKRGQMSVEDNRTRQDLAVAPDSLSASVPRFLVELIAWVAAPWALAAYSIWLAVLADVLLIGLPTVFGMPGAKKQKNPVSITARPAITLELLQPVAACVAAFAAWPPVVASLVVAVSLAACVLQFRRWRWMLARRQDGLG</sequence>
<dbReference type="EMBL" id="JADBEG010000001">
    <property type="protein sequence ID" value="MBE1493863.1"/>
    <property type="molecule type" value="Genomic_DNA"/>
</dbReference>
<accession>A0ABR9HSF9</accession>
<dbReference type="Proteomes" id="UP000631670">
    <property type="component" value="Unassembled WGS sequence"/>
</dbReference>
<reference evidence="2 3" key="1">
    <citation type="submission" date="2020-10" db="EMBL/GenBank/DDBJ databases">
        <title>Sequencing the genomes of 1000 actinobacteria strains.</title>
        <authorList>
            <person name="Klenk H.-P."/>
        </authorList>
    </citation>
    <scope>NUCLEOTIDE SEQUENCE [LARGE SCALE GENOMIC DNA]</scope>
    <source>
        <strain evidence="2 3">DSM 44653</strain>
    </source>
</reference>
<gene>
    <name evidence="2" type="ORF">H4696_000963</name>
</gene>